<dbReference type="InterPro" id="IPR036397">
    <property type="entry name" value="RNaseH_sf"/>
</dbReference>
<feature type="compositionally biased region" description="Basic and acidic residues" evidence="1">
    <location>
        <begin position="569"/>
        <end position="578"/>
    </location>
</feature>
<sequence>MKLKLVSTEDDANDSSTQVDPLDCGGDGVVEQEDPGIKHCLVSKEDLDFIRLGKAVANLDFSLIPTKKLTRKVKFGGEEILKNVQKAMEFISSSLGADVVKTPFHGVKKATAAMTGVHRNTVMYQEKKKLQPQKRPLKQLSKKERNRHAAAQLNIVQKTKLRKYIHERWANNQQVSTSLLFEWAKDNIGFKKQHTHFYHTLKGMGFTYKGLDVNTVVDERSDIIWNRKFYLGKKKNYDEENYYIASTDETWFHDGMGAKRGWQMANSSSYKRARMADMSTPMAGPRKAKTRGKRAICLATLTEDGVLPDSDLVIISGVNPENQNEDYHQDMCSDTYEKYIRKVVPLVKQAADKKNRKAALIVDNAPYHNKTLEKPPTMNGNRADIIEFLLKHNVGFDPSLLRPQLAKVMKRFIDANGGRSAFTVYEFDVWARSQGVEIIRLPQYHCYFNPIELLWGQMKQHLRNTGSIADKLETVRQKAVQFLRSFSAEAAQKIINHAKKEECEVREMMEERALTFEDVSGSGMLYEVDENGEMVPIGFDDEEEYEVEEELEEHIDSSSSEYEFDTFEPEIHDETDMV</sequence>
<evidence type="ECO:0000256" key="1">
    <source>
        <dbReference type="SAM" id="MobiDB-lite"/>
    </source>
</evidence>
<dbReference type="EMBL" id="DS268415">
    <property type="protein sequence ID" value="EFP10917.1"/>
    <property type="molecule type" value="Genomic_DNA"/>
</dbReference>
<dbReference type="OMA" id="WQMANSS"/>
<dbReference type="eggNOG" id="ENOG502RZ9T">
    <property type="taxonomic scope" value="Eukaryota"/>
</dbReference>
<evidence type="ECO:0000313" key="2">
    <source>
        <dbReference type="EMBL" id="EFP10917.1"/>
    </source>
</evidence>
<feature type="region of interest" description="Disordered" evidence="1">
    <location>
        <begin position="553"/>
        <end position="578"/>
    </location>
</feature>
<dbReference type="Proteomes" id="UP000008281">
    <property type="component" value="Unassembled WGS sequence"/>
</dbReference>
<gene>
    <name evidence="2" type="ORF">CRE_31020</name>
</gene>
<name>E3LU58_CAERE</name>
<feature type="region of interest" description="Disordered" evidence="1">
    <location>
        <begin position="1"/>
        <end position="21"/>
    </location>
</feature>
<dbReference type="Gene3D" id="3.30.420.10">
    <property type="entry name" value="Ribonuclease H-like superfamily/Ribonuclease H"/>
    <property type="match status" value="1"/>
</dbReference>
<accession>E3LU58</accession>
<reference evidence="2" key="1">
    <citation type="submission" date="2007-07" db="EMBL/GenBank/DDBJ databases">
        <title>PCAP assembly of the Caenorhabditis remanei genome.</title>
        <authorList>
            <consortium name="The Caenorhabditis remanei Sequencing Consortium"/>
            <person name="Wilson R.K."/>
        </authorList>
    </citation>
    <scope>NUCLEOTIDE SEQUENCE [LARGE SCALE GENOMIC DNA]</scope>
    <source>
        <strain evidence="2">PB4641</strain>
    </source>
</reference>
<evidence type="ECO:0000313" key="3">
    <source>
        <dbReference type="Proteomes" id="UP000008281"/>
    </source>
</evidence>
<dbReference type="GO" id="GO:0003676">
    <property type="term" value="F:nucleic acid binding"/>
    <property type="evidence" value="ECO:0007669"/>
    <property type="project" value="InterPro"/>
</dbReference>
<dbReference type="OrthoDB" id="5874348at2759"/>
<dbReference type="HOGENOM" id="CLU_028303_0_0_1"/>
<protein>
    <submittedName>
        <fullName evidence="2">Uncharacterized protein</fullName>
    </submittedName>
</protein>
<organism evidence="3">
    <name type="scientific">Caenorhabditis remanei</name>
    <name type="common">Caenorhabditis vulgaris</name>
    <dbReference type="NCBI Taxonomy" id="31234"/>
    <lineage>
        <taxon>Eukaryota</taxon>
        <taxon>Metazoa</taxon>
        <taxon>Ecdysozoa</taxon>
        <taxon>Nematoda</taxon>
        <taxon>Chromadorea</taxon>
        <taxon>Rhabditida</taxon>
        <taxon>Rhabditina</taxon>
        <taxon>Rhabditomorpha</taxon>
        <taxon>Rhabditoidea</taxon>
        <taxon>Rhabditidae</taxon>
        <taxon>Peloderinae</taxon>
        <taxon>Caenorhabditis</taxon>
    </lineage>
</organism>
<dbReference type="AlphaFoldDB" id="E3LU58"/>
<dbReference type="PANTHER" id="PTHR33939">
    <property type="entry name" value="PROTEIN CBG22215"/>
    <property type="match status" value="1"/>
</dbReference>
<keyword evidence="3" id="KW-1185">Reference proteome</keyword>
<dbReference type="PANTHER" id="PTHR33939:SF1">
    <property type="entry name" value="DUF4371 DOMAIN-CONTAINING PROTEIN"/>
    <property type="match status" value="1"/>
</dbReference>
<dbReference type="InParanoid" id="E3LU58"/>
<proteinExistence type="predicted"/>